<feature type="domain" description="G8" evidence="3">
    <location>
        <begin position="241"/>
        <end position="378"/>
    </location>
</feature>
<dbReference type="CDD" id="cd00303">
    <property type="entry name" value="retropepsin_like"/>
    <property type="match status" value="1"/>
</dbReference>
<proteinExistence type="predicted"/>
<feature type="region of interest" description="Disordered" evidence="1">
    <location>
        <begin position="785"/>
        <end position="816"/>
    </location>
</feature>
<dbReference type="InterPro" id="IPR000477">
    <property type="entry name" value="RT_dom"/>
</dbReference>
<dbReference type="InterPro" id="IPR019316">
    <property type="entry name" value="G8_domain"/>
</dbReference>
<dbReference type="PROSITE" id="PS50878">
    <property type="entry name" value="RT_POL"/>
    <property type="match status" value="1"/>
</dbReference>
<dbReference type="Gene3D" id="2.40.70.10">
    <property type="entry name" value="Acid Proteases"/>
    <property type="match status" value="1"/>
</dbReference>
<keyword evidence="5" id="KW-1185">Reference proteome</keyword>
<evidence type="ECO:0000259" key="2">
    <source>
        <dbReference type="PROSITE" id="PS50878"/>
    </source>
</evidence>
<accession>A0A388LP07</accession>
<dbReference type="Gene3D" id="3.30.70.270">
    <property type="match status" value="1"/>
</dbReference>
<comment type="caution">
    <text evidence="4">The sequence shown here is derived from an EMBL/GenBank/DDBJ whole genome shotgun (WGS) entry which is preliminary data.</text>
</comment>
<gene>
    <name evidence="4" type="ORF">CBR_g37942</name>
</gene>
<dbReference type="PANTHER" id="PTHR24559:SF444">
    <property type="entry name" value="REVERSE TRANSCRIPTASE DOMAIN-CONTAINING PROTEIN"/>
    <property type="match status" value="1"/>
</dbReference>
<reference evidence="4 5" key="1">
    <citation type="journal article" date="2018" name="Cell">
        <title>The Chara Genome: Secondary Complexity and Implications for Plant Terrestrialization.</title>
        <authorList>
            <person name="Nishiyama T."/>
            <person name="Sakayama H."/>
            <person name="Vries J.D."/>
            <person name="Buschmann H."/>
            <person name="Saint-Marcoux D."/>
            <person name="Ullrich K.K."/>
            <person name="Haas F.B."/>
            <person name="Vanderstraeten L."/>
            <person name="Becker D."/>
            <person name="Lang D."/>
            <person name="Vosolsobe S."/>
            <person name="Rombauts S."/>
            <person name="Wilhelmsson P.K.I."/>
            <person name="Janitza P."/>
            <person name="Kern R."/>
            <person name="Heyl A."/>
            <person name="Rumpler F."/>
            <person name="Villalobos L.I.A.C."/>
            <person name="Clay J.M."/>
            <person name="Skokan R."/>
            <person name="Toyoda A."/>
            <person name="Suzuki Y."/>
            <person name="Kagoshima H."/>
            <person name="Schijlen E."/>
            <person name="Tajeshwar N."/>
            <person name="Catarino B."/>
            <person name="Hetherington A.J."/>
            <person name="Saltykova A."/>
            <person name="Bonnot C."/>
            <person name="Breuninger H."/>
            <person name="Symeonidi A."/>
            <person name="Radhakrishnan G.V."/>
            <person name="Van Nieuwerburgh F."/>
            <person name="Deforce D."/>
            <person name="Chang C."/>
            <person name="Karol K.G."/>
            <person name="Hedrich R."/>
            <person name="Ulvskov P."/>
            <person name="Glockner G."/>
            <person name="Delwiche C.F."/>
            <person name="Petrasek J."/>
            <person name="Van de Peer Y."/>
            <person name="Friml J."/>
            <person name="Beilby M."/>
            <person name="Dolan L."/>
            <person name="Kohara Y."/>
            <person name="Sugano S."/>
            <person name="Fujiyama A."/>
            <person name="Delaux P.-M."/>
            <person name="Quint M."/>
            <person name="TheiBen G."/>
            <person name="Hagemann M."/>
            <person name="Harholt J."/>
            <person name="Dunand C."/>
            <person name="Zachgo S."/>
            <person name="Langdale J."/>
            <person name="Maumus F."/>
            <person name="Straeten D.V.D."/>
            <person name="Gould S.B."/>
            <person name="Rensing S.A."/>
        </authorList>
    </citation>
    <scope>NUCLEOTIDE SEQUENCE [LARGE SCALE GENOMIC DNA]</scope>
    <source>
        <strain evidence="4 5">S276</strain>
    </source>
</reference>
<dbReference type="Pfam" id="PF10162">
    <property type="entry name" value="G8"/>
    <property type="match status" value="1"/>
</dbReference>
<dbReference type="Gene3D" id="3.10.10.10">
    <property type="entry name" value="HIV Type 1 Reverse Transcriptase, subunit A, domain 1"/>
    <property type="match status" value="1"/>
</dbReference>
<evidence type="ECO:0000259" key="3">
    <source>
        <dbReference type="PROSITE" id="PS51484"/>
    </source>
</evidence>
<dbReference type="InterPro" id="IPR043502">
    <property type="entry name" value="DNA/RNA_pol_sf"/>
</dbReference>
<evidence type="ECO:0000313" key="5">
    <source>
        <dbReference type="Proteomes" id="UP000265515"/>
    </source>
</evidence>
<feature type="domain" description="Reverse transcriptase" evidence="2">
    <location>
        <begin position="1779"/>
        <end position="1990"/>
    </location>
</feature>
<protein>
    <recommendedName>
        <fullName evidence="6">Reverse transcriptase domain-containing protein</fullName>
    </recommendedName>
</protein>
<feature type="region of interest" description="Disordered" evidence="1">
    <location>
        <begin position="1115"/>
        <end position="1146"/>
    </location>
</feature>
<organism evidence="4 5">
    <name type="scientific">Chara braunii</name>
    <name type="common">Braun's stonewort</name>
    <dbReference type="NCBI Taxonomy" id="69332"/>
    <lineage>
        <taxon>Eukaryota</taxon>
        <taxon>Viridiplantae</taxon>
        <taxon>Streptophyta</taxon>
        <taxon>Charophyceae</taxon>
        <taxon>Charales</taxon>
        <taxon>Characeae</taxon>
        <taxon>Chara</taxon>
    </lineage>
</organism>
<dbReference type="InterPro" id="IPR043128">
    <property type="entry name" value="Rev_trsase/Diguanyl_cyclase"/>
</dbReference>
<dbReference type="CDD" id="cd01647">
    <property type="entry name" value="RT_LTR"/>
    <property type="match status" value="1"/>
</dbReference>
<dbReference type="EMBL" id="BFEA01000462">
    <property type="protein sequence ID" value="GBG84067.1"/>
    <property type="molecule type" value="Genomic_DNA"/>
</dbReference>
<dbReference type="InterPro" id="IPR053134">
    <property type="entry name" value="RNA-dir_DNA_polymerase"/>
</dbReference>
<name>A0A388LP07_CHABU</name>
<evidence type="ECO:0008006" key="6">
    <source>
        <dbReference type="Google" id="ProtNLM"/>
    </source>
</evidence>
<dbReference type="Proteomes" id="UP000265515">
    <property type="component" value="Unassembled WGS sequence"/>
</dbReference>
<dbReference type="SMART" id="SM01225">
    <property type="entry name" value="G8"/>
    <property type="match status" value="1"/>
</dbReference>
<sequence>MAASSPTSLDVLEPVLARPSLSDSSSPVQVTPAISVSNAGQLAKGKPVSISKIRAAAGGLRFRVKMSINGFESTRAVTGDCTRIRFHLVNDFTEEDETGIAPEFVIIMKDDKKPWDSGAASSGNQSLVLLTKGFPEDRTGRILYGQNPIDESQHDMCLLHAKVDGLSGNAQGVSENLGSGVSAFVTFSDVGFYWVFVGVMKVSPGEGHADGAIPGERGIVARFPIRVCSGDVETHDWSDECSWVNGIPTADNDVFIPEGVKMVLNETEIPPLRSIFLRGTLQVPDGSDNSLHSLAVGSLAVHPMGELSIGSAEKTFTKDLLIKLTSNEPFGCGTGTEQVGHEEGELIRLEHGVFAIALGSRVRIYGVVPAPAHTKLVHNASAGAREIVVSDKALEGWRPGSQAAIIDATNGLAKKGGTYEIVVLASVSTGSALPLSSAEGSVLSFDNGLVFDYSQGAAVVILSRNVVISGRGADGPGFPGRLVIRAAVTDKRNGGGTISGPVTLQEEGRDMLERELPGNRDEQAYIGQHRVTGGLYASGGGFRVGERDGRAEWNAVLSSIALALSSDLSVTKGKPNGEKTSARAKVASKVHGAGPEGKARWLGQAFADTEDRERGRKLWKGHGDGGLGSGRLLHAGEISEFDANWTVASHWGPKLAIAGDGRRELYLAPMSKQEQEKRAIWIQGVEFRGLQGIGADEEGDKFALYLEGASADTDNLRHGEDNLVHGVGHEVRIVGCSVHGGNSRCLGIDADVAAATTFHVENVTCFEPRGHGFVVKLRDEREAGMRDDDMGGLGTSGDQLGGEGAQAAEESSRGRSNAVNKPVALFRWNAAIGMKSMGAEMAGNSLQDFVPVGFYAVCMRKQDNLDGFVAGAVVEFHKNWALGSEGYGIVWDESCGNRTIRRNGVVGNQVADILRIPFLHDAQSGRSPILLDPGHVLDNSLLTNTDILPSVTPLFPGDSTFVRQSIPPGEMGISYFSFFIPSTAIDTTVYFKYVDGVGDHVQLLLNVWGSLPCSPGLSFCIANPAKRVIPMADFVKDVDLLSVDEITEWPHPLYSTGKWVLGIIGDGDLVFEVGVNITAELRKWEEEDAARRQAIQRQLAEAGAARQQATAEAAAAARLQQRQTEASQNQVRYQDTMEPANEESTYRRLLRQQHFQTNEEQEEPTEEERSKEAIAVLMENMLYTCNWQQRELMDMRQIFIRYEGTFRTLDQKIAALQAENSTLQAANSHQQTINDQLQTKVSTGLARLSAVELTASAVSDCSPALAAQAKQLEERINHVVASLGDVSKFVGTSTVSNQLQTLSDRVQQRTDAVVKEWKIPNFKIEKFDDYHKTDPPQWWMAFNAEADGHHVPPLRWLDALYLQLIKGAQAFMTHMVVTLECTIATLHTKISWEDFEKKWKTRFMVNNDKRHALNKIFRMFQGQQPSREWLTEWQTLVATPELNLPFDSIPAEFFARSCNALTAALGSEFQYETFDEMIAKARELIQGNWRATNEARQQPGYVEKGKVPPPSTDDKVAVVDLRSYLAKIDCEHTTQRYVDIDAPLLYIRIQIEKATCSALINCRATRNYISQGFMARIGLAPRVRRKSQPMHVMLVDGHTQKSIDRCVDSVPVYFAPLPCEAMSFDILDTKSDMILGISWLQSEDHPVNFFRRTVHVRDRCGELVPCTVSVPRPSIGCHVVSAASIRQSISRHDIEEIGMCFLHALQPGDQPKMDTSDPHIIELLDNYEDVFQAPARVVPDWTIRHGITLKDGAVPPRGCIYRMSEEELQVFRAQLDDLLAKGWIRPSCSPYGAPVLFVQKKNKDLRLCIDYPKLQRQTIKNISPLPRIDDLLERLGGAKYFSKLDLKSGYTQIEIQPRDQYKTVFKTRYGHFEWTVMPFGLTNAPTTFQAAMTTEFRDLLNRTILIYLDDILVYSWSWDKHLRAVLERLRIAKYKANCDKCEFAQQELEYLGHYVTPQGIRPLADKVQVIQDWSDLACTTDIRSFLGLASY</sequence>
<evidence type="ECO:0000256" key="1">
    <source>
        <dbReference type="SAM" id="MobiDB-lite"/>
    </source>
</evidence>
<feature type="compositionally biased region" description="Low complexity" evidence="1">
    <location>
        <begin position="1115"/>
        <end position="1126"/>
    </location>
</feature>
<dbReference type="Pfam" id="PF00078">
    <property type="entry name" value="RVT_1"/>
    <property type="match status" value="1"/>
</dbReference>
<dbReference type="PROSITE" id="PS51484">
    <property type="entry name" value="G8"/>
    <property type="match status" value="1"/>
</dbReference>
<evidence type="ECO:0000313" key="4">
    <source>
        <dbReference type="EMBL" id="GBG84067.1"/>
    </source>
</evidence>
<feature type="region of interest" description="Disordered" evidence="1">
    <location>
        <begin position="571"/>
        <end position="595"/>
    </location>
</feature>
<feature type="compositionally biased region" description="Gly residues" evidence="1">
    <location>
        <begin position="791"/>
        <end position="804"/>
    </location>
</feature>
<dbReference type="PANTHER" id="PTHR24559">
    <property type="entry name" value="TRANSPOSON TY3-I GAG-POL POLYPROTEIN"/>
    <property type="match status" value="1"/>
</dbReference>
<dbReference type="Gramene" id="GBG84067">
    <property type="protein sequence ID" value="GBG84067"/>
    <property type="gene ID" value="CBR_g37942"/>
</dbReference>
<dbReference type="InterPro" id="IPR021109">
    <property type="entry name" value="Peptidase_aspartic_dom_sf"/>
</dbReference>
<dbReference type="SUPFAM" id="SSF56672">
    <property type="entry name" value="DNA/RNA polymerases"/>
    <property type="match status" value="1"/>
</dbReference>